<organism evidence="11 12">
    <name type="scientific">Arthrobotrys musiformis</name>
    <dbReference type="NCBI Taxonomy" id="47236"/>
    <lineage>
        <taxon>Eukaryota</taxon>
        <taxon>Fungi</taxon>
        <taxon>Dikarya</taxon>
        <taxon>Ascomycota</taxon>
        <taxon>Pezizomycotina</taxon>
        <taxon>Orbiliomycetes</taxon>
        <taxon>Orbiliales</taxon>
        <taxon>Orbiliaceae</taxon>
        <taxon>Arthrobotrys</taxon>
    </lineage>
</organism>
<feature type="domain" description="Ferric oxidoreductase" evidence="10">
    <location>
        <begin position="323"/>
        <end position="439"/>
    </location>
</feature>
<dbReference type="PANTHER" id="PTHR32361:SF9">
    <property type="entry name" value="FERRIC REDUCTASE TRANSMEMBRANE COMPONENT 3-RELATED"/>
    <property type="match status" value="1"/>
</dbReference>
<feature type="chain" id="PRO_5043451925" description="Ferric oxidoreductase domain-containing protein" evidence="9">
    <location>
        <begin position="22"/>
        <end position="754"/>
    </location>
</feature>
<evidence type="ECO:0000256" key="6">
    <source>
        <dbReference type="ARBA" id="ARBA00023136"/>
    </source>
</evidence>
<keyword evidence="6 8" id="KW-0472">Membrane</keyword>
<dbReference type="Gene3D" id="3.40.50.80">
    <property type="entry name" value="Nucleotide-binding domain of ferredoxin-NADP reductase (FNR) module"/>
    <property type="match status" value="1"/>
</dbReference>
<sequence length="754" mass="83129">MSKQFAIKALVAALLSRGVVADGNGLIGWGITMYDPPCAFACRGVISKCTLLCTPKNGVVNHGTHHNPVATPPECFTTDIAFMRTMALCIDTYCPPNGAPSLSKIEDYWYGHLGTGTVGNYKWVPTISYAGALIGAKEDELNGVKFPNTTSADDHTGHQMLRARIFRRYADSSTLPTIKSKQPLNVTSMISASDWKSQYNGMITFETNENGHSTYTVILMLIALFLPVVLSLLRFVPGLTRSKGWSYFNSVLNYPALWGSSHREPVAMVAGGGLVPTRGQAMYITFISILNIVFLTAPYIYLSPQSIFGSREEQDMSVMGCRAGVLAMGNMVAMFVFSSRNSVLLYITDWSHSTFLLLHRWLGYWTIIQTVLHSILLLAYYVEYGDYAAELARLYWIWGIVATVAAVAIWPLSLLIVRQKAYELFYVTHIVLIFVFLIAYYYHIWYRYTYNWGYEIFAFIAFGIWGKDRILRAGQMIYHGWRTAKITAVEGSDGEYIRIDIDGVHSEGVVYLCFPTLALNFWQTHPFSVTSSFARNGSTQQATVATPTGKDSEKHAETEITVASPNQSDTASTSSSPPHEVVSRISIIARTRSGITSRLAARLATAGSELRLPVLIEGPFHSSVSSQLSQCSTLVCIAGGVGITGVLPHLHHFGSPRHGRLYWGMRNTSLKDELAIEVGDLPSSIQVETAIGKRLDVESIIREELASRASDGLVGVVVCGPAGLADEVRKQVTELTRRGATTAPYILIDEAFSW</sequence>
<dbReference type="GO" id="GO:0006826">
    <property type="term" value="P:iron ion transport"/>
    <property type="evidence" value="ECO:0007669"/>
    <property type="project" value="TreeGrafter"/>
</dbReference>
<dbReference type="InterPro" id="IPR051410">
    <property type="entry name" value="Ferric/Cupric_Reductase"/>
</dbReference>
<feature type="transmembrane region" description="Helical" evidence="8">
    <location>
        <begin position="424"/>
        <end position="442"/>
    </location>
</feature>
<dbReference type="GO" id="GO:0005886">
    <property type="term" value="C:plasma membrane"/>
    <property type="evidence" value="ECO:0007669"/>
    <property type="project" value="TreeGrafter"/>
</dbReference>
<dbReference type="PANTHER" id="PTHR32361">
    <property type="entry name" value="FERRIC/CUPRIC REDUCTASE TRANSMEMBRANE COMPONENT"/>
    <property type="match status" value="1"/>
</dbReference>
<dbReference type="SUPFAM" id="SSF52343">
    <property type="entry name" value="Ferredoxin reductase-like, C-terminal NADP-linked domain"/>
    <property type="match status" value="1"/>
</dbReference>
<feature type="region of interest" description="Disordered" evidence="7">
    <location>
        <begin position="540"/>
        <end position="578"/>
    </location>
</feature>
<evidence type="ECO:0000256" key="1">
    <source>
        <dbReference type="ARBA" id="ARBA00004141"/>
    </source>
</evidence>
<feature type="transmembrane region" description="Helical" evidence="8">
    <location>
        <begin position="215"/>
        <end position="236"/>
    </location>
</feature>
<evidence type="ECO:0000256" key="3">
    <source>
        <dbReference type="ARBA" id="ARBA00022692"/>
    </source>
</evidence>
<reference evidence="11 12" key="1">
    <citation type="submission" date="2023-08" db="EMBL/GenBank/DDBJ databases">
        <authorList>
            <person name="Palmer J.M."/>
        </authorList>
    </citation>
    <scope>NUCLEOTIDE SEQUENCE [LARGE SCALE GENOMIC DNA]</scope>
    <source>
        <strain evidence="11 12">TWF481</strain>
    </source>
</reference>
<feature type="transmembrane region" description="Helical" evidence="8">
    <location>
        <begin position="361"/>
        <end position="382"/>
    </location>
</feature>
<keyword evidence="9" id="KW-0732">Signal</keyword>
<dbReference type="Pfam" id="PF01794">
    <property type="entry name" value="Ferric_reduct"/>
    <property type="match status" value="1"/>
</dbReference>
<keyword evidence="2" id="KW-0813">Transport</keyword>
<dbReference type="Proteomes" id="UP001370758">
    <property type="component" value="Unassembled WGS sequence"/>
</dbReference>
<dbReference type="CDD" id="cd06186">
    <property type="entry name" value="NOX_Duox_like_FAD_NADP"/>
    <property type="match status" value="1"/>
</dbReference>
<evidence type="ECO:0000313" key="12">
    <source>
        <dbReference type="Proteomes" id="UP001370758"/>
    </source>
</evidence>
<dbReference type="SFLD" id="SFLDG01168">
    <property type="entry name" value="Ferric_reductase_subgroup_(FRE"/>
    <property type="match status" value="1"/>
</dbReference>
<dbReference type="InterPro" id="IPR013130">
    <property type="entry name" value="Fe3_Rdtase_TM_dom"/>
</dbReference>
<comment type="caution">
    <text evidence="11">The sequence shown here is derived from an EMBL/GenBank/DDBJ whole genome shotgun (WGS) entry which is preliminary data.</text>
</comment>
<dbReference type="AlphaFoldDB" id="A0AAV9WDR0"/>
<protein>
    <recommendedName>
        <fullName evidence="10">Ferric oxidoreductase domain-containing protein</fullName>
    </recommendedName>
</protein>
<evidence type="ECO:0000256" key="7">
    <source>
        <dbReference type="SAM" id="MobiDB-lite"/>
    </source>
</evidence>
<keyword evidence="12" id="KW-1185">Reference proteome</keyword>
<evidence type="ECO:0000313" key="11">
    <source>
        <dbReference type="EMBL" id="KAK6506735.1"/>
    </source>
</evidence>
<proteinExistence type="predicted"/>
<evidence type="ECO:0000256" key="4">
    <source>
        <dbReference type="ARBA" id="ARBA00022989"/>
    </source>
</evidence>
<feature type="signal peptide" evidence="9">
    <location>
        <begin position="1"/>
        <end position="21"/>
    </location>
</feature>
<feature type="compositionally biased region" description="Polar residues" evidence="7">
    <location>
        <begin position="561"/>
        <end position="577"/>
    </location>
</feature>
<feature type="transmembrane region" description="Helical" evidence="8">
    <location>
        <begin position="322"/>
        <end position="340"/>
    </location>
</feature>
<evidence type="ECO:0000256" key="2">
    <source>
        <dbReference type="ARBA" id="ARBA00022448"/>
    </source>
</evidence>
<keyword evidence="3 8" id="KW-0812">Transmembrane</keyword>
<dbReference type="InterPro" id="IPR039261">
    <property type="entry name" value="FNR_nucleotide-bd"/>
</dbReference>
<dbReference type="GO" id="GO:0006879">
    <property type="term" value="P:intracellular iron ion homeostasis"/>
    <property type="evidence" value="ECO:0007669"/>
    <property type="project" value="TreeGrafter"/>
</dbReference>
<keyword evidence="4 8" id="KW-1133">Transmembrane helix</keyword>
<evidence type="ECO:0000256" key="8">
    <source>
        <dbReference type="SAM" id="Phobius"/>
    </source>
</evidence>
<dbReference type="EMBL" id="JAVHJL010000003">
    <property type="protein sequence ID" value="KAK6506735.1"/>
    <property type="molecule type" value="Genomic_DNA"/>
</dbReference>
<evidence type="ECO:0000256" key="5">
    <source>
        <dbReference type="ARBA" id="ARBA00023065"/>
    </source>
</evidence>
<evidence type="ECO:0000256" key="9">
    <source>
        <dbReference type="SAM" id="SignalP"/>
    </source>
</evidence>
<dbReference type="SFLD" id="SFLDS00052">
    <property type="entry name" value="Ferric_Reductase_Domain"/>
    <property type="match status" value="1"/>
</dbReference>
<dbReference type="GO" id="GO:0000293">
    <property type="term" value="F:ferric-chelate reductase activity"/>
    <property type="evidence" value="ECO:0007669"/>
    <property type="project" value="TreeGrafter"/>
</dbReference>
<name>A0AAV9WDR0_9PEZI</name>
<feature type="transmembrane region" description="Helical" evidence="8">
    <location>
        <begin position="281"/>
        <end position="302"/>
    </location>
</feature>
<dbReference type="GO" id="GO:0015677">
    <property type="term" value="P:copper ion import"/>
    <property type="evidence" value="ECO:0007669"/>
    <property type="project" value="TreeGrafter"/>
</dbReference>
<comment type="subcellular location">
    <subcellularLocation>
        <location evidence="1">Membrane</location>
        <topology evidence="1">Multi-pass membrane protein</topology>
    </subcellularLocation>
</comment>
<feature type="transmembrane region" description="Helical" evidence="8">
    <location>
        <begin position="394"/>
        <end position="417"/>
    </location>
</feature>
<evidence type="ECO:0000259" key="10">
    <source>
        <dbReference type="Pfam" id="PF01794"/>
    </source>
</evidence>
<accession>A0AAV9WDR0</accession>
<gene>
    <name evidence="11" type="ORF">TWF481_005194</name>
</gene>
<keyword evidence="5" id="KW-0406">Ion transport</keyword>